<reference evidence="4 5" key="1">
    <citation type="submission" date="2018-03" db="EMBL/GenBank/DDBJ databases">
        <title>Genomic Encyclopedia of Archaeal and Bacterial Type Strains, Phase II (KMG-II): from individual species to whole genera.</title>
        <authorList>
            <person name="Goeker M."/>
        </authorList>
    </citation>
    <scope>NUCLEOTIDE SEQUENCE [LARGE SCALE GENOMIC DNA]</scope>
    <source>
        <strain evidence="4 5">DSM 25027</strain>
    </source>
</reference>
<evidence type="ECO:0000256" key="1">
    <source>
        <dbReference type="ARBA" id="ARBA00010088"/>
    </source>
</evidence>
<dbReference type="InterPro" id="IPR002410">
    <property type="entry name" value="Peptidase_S33"/>
</dbReference>
<dbReference type="InterPro" id="IPR000073">
    <property type="entry name" value="AB_hydrolase_1"/>
</dbReference>
<dbReference type="AlphaFoldDB" id="A0A2T0MBN2"/>
<evidence type="ECO:0000256" key="2">
    <source>
        <dbReference type="ARBA" id="ARBA00022801"/>
    </source>
</evidence>
<dbReference type="GO" id="GO:0008233">
    <property type="term" value="F:peptidase activity"/>
    <property type="evidence" value="ECO:0007669"/>
    <property type="project" value="InterPro"/>
</dbReference>
<organism evidence="4 5">
    <name type="scientific">Flagellimonas meridianipacifica</name>
    <dbReference type="NCBI Taxonomy" id="1080225"/>
    <lineage>
        <taxon>Bacteria</taxon>
        <taxon>Pseudomonadati</taxon>
        <taxon>Bacteroidota</taxon>
        <taxon>Flavobacteriia</taxon>
        <taxon>Flavobacteriales</taxon>
        <taxon>Flavobacteriaceae</taxon>
        <taxon>Flagellimonas</taxon>
    </lineage>
</organism>
<accession>A0A2T0MBN2</accession>
<comment type="similarity">
    <text evidence="1">Belongs to the peptidase S33 family.</text>
</comment>
<dbReference type="InterPro" id="IPR029058">
    <property type="entry name" value="AB_hydrolase_fold"/>
</dbReference>
<protein>
    <submittedName>
        <fullName evidence="4">Proline-specific peptidase</fullName>
    </submittedName>
</protein>
<gene>
    <name evidence="4" type="ORF">CLV81_3316</name>
</gene>
<dbReference type="EMBL" id="PVYX01000002">
    <property type="protein sequence ID" value="PRX54911.1"/>
    <property type="molecule type" value="Genomic_DNA"/>
</dbReference>
<keyword evidence="2" id="KW-0378">Hydrolase</keyword>
<dbReference type="RefSeq" id="WP_106146389.1">
    <property type="nucleotide sequence ID" value="NZ_PVYX01000002.1"/>
</dbReference>
<dbReference type="GO" id="GO:0006508">
    <property type="term" value="P:proteolysis"/>
    <property type="evidence" value="ECO:0007669"/>
    <property type="project" value="InterPro"/>
</dbReference>
<sequence length="420" mass="48808">MKNIRILLFFIGFIALSIALDKLHAQETIFDFDNNSTVLKRNNSIPLMERYLQSLDKKGNLKEETIFDRNSMVYENDLPIPVVKRYEEILGITGRFELVGNVNLWIEEIGEGIPLVLVGGGPGTSLHYFHPHFLKASKFSRVIYYDLRGVGLSERTPEEEEYSIIQAVDDLEKLRVKLGIQKWVVLGLSFGGAITQIYSLKYPESLLGMVLVSSALPMSIDIGLGSRQYDYQSQEERNRIEEVYSLNGKRVFPIHSETVNPNLQKKMLFNAFMNGDWKRRHLRKWTVTDMAMYARYEFVHDKNYYTSMLNDYFNYDLKDAFADCPIPTLIIDGEWDLAYSSEKHELMKAQFPNAKSMLVKGAGHIPYEDDPSTFFETLKGFLEFTKSNKDASYTNWRKRVKLDQYRKRNLAQDPKFQKRK</sequence>
<dbReference type="OrthoDB" id="9780932at2"/>
<dbReference type="InterPro" id="IPR050266">
    <property type="entry name" value="AB_hydrolase_sf"/>
</dbReference>
<dbReference type="PRINTS" id="PR00111">
    <property type="entry name" value="ABHYDROLASE"/>
</dbReference>
<dbReference type="Proteomes" id="UP000237640">
    <property type="component" value="Unassembled WGS sequence"/>
</dbReference>
<dbReference type="PANTHER" id="PTHR43798">
    <property type="entry name" value="MONOACYLGLYCEROL LIPASE"/>
    <property type="match status" value="1"/>
</dbReference>
<evidence type="ECO:0000313" key="5">
    <source>
        <dbReference type="Proteomes" id="UP000237640"/>
    </source>
</evidence>
<dbReference type="PRINTS" id="PR00793">
    <property type="entry name" value="PROAMNOPTASE"/>
</dbReference>
<comment type="caution">
    <text evidence="4">The sequence shown here is derived from an EMBL/GenBank/DDBJ whole genome shotgun (WGS) entry which is preliminary data.</text>
</comment>
<name>A0A2T0MBN2_9FLAO</name>
<proteinExistence type="inferred from homology"/>
<evidence type="ECO:0000313" key="4">
    <source>
        <dbReference type="EMBL" id="PRX54911.1"/>
    </source>
</evidence>
<dbReference type="SUPFAM" id="SSF53474">
    <property type="entry name" value="alpha/beta-Hydrolases"/>
    <property type="match status" value="1"/>
</dbReference>
<keyword evidence="5" id="KW-1185">Reference proteome</keyword>
<dbReference type="Gene3D" id="3.40.50.1820">
    <property type="entry name" value="alpha/beta hydrolase"/>
    <property type="match status" value="1"/>
</dbReference>
<evidence type="ECO:0000259" key="3">
    <source>
        <dbReference type="Pfam" id="PF00561"/>
    </source>
</evidence>
<dbReference type="Pfam" id="PF00561">
    <property type="entry name" value="Abhydrolase_1"/>
    <property type="match status" value="1"/>
</dbReference>
<feature type="domain" description="AB hydrolase-1" evidence="3">
    <location>
        <begin position="114"/>
        <end position="371"/>
    </location>
</feature>